<dbReference type="EMBL" id="JBHFQA010000008">
    <property type="protein sequence ID" value="KAL2095422.1"/>
    <property type="molecule type" value="Genomic_DNA"/>
</dbReference>
<dbReference type="PANTHER" id="PTHR47272:SF1">
    <property type="entry name" value="PIGGYBAC TRANSPOSABLE ELEMENT-DERIVED PROTEIN 3-LIKE"/>
    <property type="match status" value="1"/>
</dbReference>
<reference evidence="3 4" key="1">
    <citation type="submission" date="2024-09" db="EMBL/GenBank/DDBJ databases">
        <title>A chromosome-level genome assembly of Gray's grenadier anchovy, Coilia grayii.</title>
        <authorList>
            <person name="Fu Z."/>
        </authorList>
    </citation>
    <scope>NUCLEOTIDE SEQUENCE [LARGE SCALE GENOMIC DNA]</scope>
    <source>
        <strain evidence="3">G4</strain>
        <tissue evidence="3">Muscle</tissue>
    </source>
</reference>
<proteinExistence type="predicted"/>
<dbReference type="AlphaFoldDB" id="A0ABD1K8F2"/>
<evidence type="ECO:0000313" key="3">
    <source>
        <dbReference type="EMBL" id="KAL2095422.1"/>
    </source>
</evidence>
<evidence type="ECO:0000313" key="4">
    <source>
        <dbReference type="Proteomes" id="UP001591681"/>
    </source>
</evidence>
<feature type="region of interest" description="Disordered" evidence="1">
    <location>
        <begin position="18"/>
        <end position="72"/>
    </location>
</feature>
<feature type="domain" description="PiggyBac transposable element-derived protein" evidence="2">
    <location>
        <begin position="109"/>
        <end position="411"/>
    </location>
</feature>
<sequence length="430" mass="48969">MDTSFFYGRERKKRVMLALPEQTSEDELVDSDEDEEMEVQLNLNNTDSSDSDSESDPEREPESEPETEETGRGLCVCVSKHLDWSSSRTIAPVPQWKGSLPESTDVLEPMEYFRQLLSRETMEDIVDQTNLYALQCDVTKPLCVTLEEMEQFIGICFYMSIHGLPNSRLYWNAKTRVESVASTMSLNRWESIKRFLHFANNNQAIPGADKLYKVRPFLNALLNSFRNIPVDEVLCVDEQMIPFKGKSNLKQYMPNKPKRWGYKVFVLADQHGIVHNFELYTGCIQPCPGHPDIGASGNIVLSLTSNIPTNMSFKICFDNWFCGVDLQVILEKKKIHSVGTVWQNRLAGCTFTDDRTMKAKGRGTHQEKTTNHDGVHLKAVKWYDNRPVTLLSTFLGANPTSEVQRWDKKEKKSTSDAPTSCPITTGAWEV</sequence>
<dbReference type="Pfam" id="PF13843">
    <property type="entry name" value="DDE_Tnp_1_7"/>
    <property type="match status" value="1"/>
</dbReference>
<comment type="caution">
    <text evidence="3">The sequence shown here is derived from an EMBL/GenBank/DDBJ whole genome shotgun (WGS) entry which is preliminary data.</text>
</comment>
<organism evidence="3 4">
    <name type="scientific">Coilia grayii</name>
    <name type="common">Gray's grenadier anchovy</name>
    <dbReference type="NCBI Taxonomy" id="363190"/>
    <lineage>
        <taxon>Eukaryota</taxon>
        <taxon>Metazoa</taxon>
        <taxon>Chordata</taxon>
        <taxon>Craniata</taxon>
        <taxon>Vertebrata</taxon>
        <taxon>Euteleostomi</taxon>
        <taxon>Actinopterygii</taxon>
        <taxon>Neopterygii</taxon>
        <taxon>Teleostei</taxon>
        <taxon>Clupei</taxon>
        <taxon>Clupeiformes</taxon>
        <taxon>Clupeoidei</taxon>
        <taxon>Engraulidae</taxon>
        <taxon>Coilinae</taxon>
        <taxon>Coilia</taxon>
    </lineage>
</organism>
<dbReference type="PANTHER" id="PTHR47272">
    <property type="entry name" value="DDE_TNP_1_7 DOMAIN-CONTAINING PROTEIN"/>
    <property type="match status" value="1"/>
</dbReference>
<evidence type="ECO:0000256" key="1">
    <source>
        <dbReference type="SAM" id="MobiDB-lite"/>
    </source>
</evidence>
<accession>A0ABD1K8F2</accession>
<name>A0ABD1K8F2_9TELE</name>
<evidence type="ECO:0000259" key="2">
    <source>
        <dbReference type="Pfam" id="PF13843"/>
    </source>
</evidence>
<protein>
    <recommendedName>
        <fullName evidence="2">PiggyBac transposable element-derived protein domain-containing protein</fullName>
    </recommendedName>
</protein>
<dbReference type="Proteomes" id="UP001591681">
    <property type="component" value="Unassembled WGS sequence"/>
</dbReference>
<keyword evidence="4" id="KW-1185">Reference proteome</keyword>
<gene>
    <name evidence="3" type="ORF">ACEWY4_010141</name>
</gene>
<dbReference type="InterPro" id="IPR029526">
    <property type="entry name" value="PGBD"/>
</dbReference>
<feature type="compositionally biased region" description="Acidic residues" evidence="1">
    <location>
        <begin position="23"/>
        <end position="38"/>
    </location>
</feature>